<feature type="region of interest" description="Disordered" evidence="3">
    <location>
        <begin position="629"/>
        <end position="652"/>
    </location>
</feature>
<name>A0A8J4R7P3_9ROSI</name>
<accession>A0A8J4R7P3</accession>
<dbReference type="Proteomes" id="UP000737018">
    <property type="component" value="Unassembled WGS sequence"/>
</dbReference>
<dbReference type="InterPro" id="IPR036388">
    <property type="entry name" value="WH-like_DNA-bd_sf"/>
</dbReference>
<dbReference type="PANTHER" id="PTHR23155:SF1076">
    <property type="entry name" value="LEUCINE-RICH REPEAT (LRR) FAMILY PROTEIN-RELATED"/>
    <property type="match status" value="1"/>
</dbReference>
<keyword evidence="2" id="KW-0611">Plant defense</keyword>
<dbReference type="InterPro" id="IPR055414">
    <property type="entry name" value="LRR_R13L4/SHOC2-like"/>
</dbReference>
<dbReference type="GO" id="GO:0098542">
    <property type="term" value="P:defense response to other organism"/>
    <property type="evidence" value="ECO:0007669"/>
    <property type="project" value="TreeGrafter"/>
</dbReference>
<dbReference type="InterPro" id="IPR044974">
    <property type="entry name" value="Disease_R_plants"/>
</dbReference>
<dbReference type="Gene3D" id="3.80.10.10">
    <property type="entry name" value="Ribonuclease Inhibitor"/>
    <property type="match status" value="1"/>
</dbReference>
<evidence type="ECO:0000313" key="7">
    <source>
        <dbReference type="Proteomes" id="UP000737018"/>
    </source>
</evidence>
<evidence type="ECO:0000256" key="2">
    <source>
        <dbReference type="ARBA" id="ARBA00022821"/>
    </source>
</evidence>
<dbReference type="SUPFAM" id="SSF52058">
    <property type="entry name" value="L domain-like"/>
    <property type="match status" value="1"/>
</dbReference>
<feature type="domain" description="Disease resistance R13L4/SHOC-2-like LRR" evidence="5">
    <location>
        <begin position="357"/>
        <end position="585"/>
    </location>
</feature>
<dbReference type="InterPro" id="IPR032675">
    <property type="entry name" value="LRR_dom_sf"/>
</dbReference>
<dbReference type="Pfam" id="PF23598">
    <property type="entry name" value="LRR_14"/>
    <property type="match status" value="1"/>
</dbReference>
<dbReference type="FunFam" id="1.10.10.10:FF:000322">
    <property type="entry name" value="Probable disease resistance protein At1g63360"/>
    <property type="match status" value="1"/>
</dbReference>
<evidence type="ECO:0000256" key="3">
    <source>
        <dbReference type="SAM" id="MobiDB-lite"/>
    </source>
</evidence>
<evidence type="ECO:0008006" key="8">
    <source>
        <dbReference type="Google" id="ProtNLM"/>
    </source>
</evidence>
<dbReference type="OrthoDB" id="1522111at2759"/>
<sequence>METTKANMPTLSVILQEAITRIEKTALKELIGDKDKIATERKIHSILSNIKGLRRQAILQEAKTHISKAVEKDEELKMAKELHKISTVSSRVSNWENDFDGEIDKINTALKELPNNQGDINEREKKINSVLGDIKRLRRRGNSVQFTNVKSSSSSQPPQTQDVALSEFQKMSGAWKQLDLEEKIFSKTINVGNLQSSYHNVENHQIKLCLLSLSIFPVNYPIKKRLLIYWWIGEGFINGTGDKTAEEVGEEVFEKLIKQGLITPVVDRHDSWPIVNKCNLHPWIHRMLISLAKDIELFEFITKSPNTKVPKHRRLCLVSMTQNYSSADQYPTMPENLWTIFNLSEQYLHFKPDWLTKLKMIEVLQLGRWQDNVLNHIEAINEELLKGLGSQRNLKYLSLRGISRIAELPPSIVNLTSLEILDLKSCHNLETLPNDFSLLRKLTHLDVSECYLLERMPKGLDTLNSLQVLKGFLIGGSKTSPCRLGDLGKLQRLRKLSIYIGSAAEIQGDERDSLEKTSSLRCLTITWALRSSELRDKVEKQSFSFPPGLQKLDLRCFPLEAQPKWLTPTKMKSLKKLYIRGGELSKFDFGEQDKWTVEFLRLRYLEKLDIGLTKLKQDFPYLKYPKKEDEVNPKLSNKTGSEMVETKELNRS</sequence>
<evidence type="ECO:0000259" key="5">
    <source>
        <dbReference type="Pfam" id="PF23598"/>
    </source>
</evidence>
<proteinExistence type="predicted"/>
<evidence type="ECO:0000259" key="4">
    <source>
        <dbReference type="Pfam" id="PF23559"/>
    </source>
</evidence>
<dbReference type="InterPro" id="IPR058922">
    <property type="entry name" value="WHD_DRP"/>
</dbReference>
<keyword evidence="7" id="KW-1185">Reference proteome</keyword>
<keyword evidence="1" id="KW-0677">Repeat</keyword>
<dbReference type="AlphaFoldDB" id="A0A8J4R7P3"/>
<dbReference type="Gene3D" id="1.10.10.10">
    <property type="entry name" value="Winged helix-like DNA-binding domain superfamily/Winged helix DNA-binding domain"/>
    <property type="match status" value="1"/>
</dbReference>
<dbReference type="Pfam" id="PF23559">
    <property type="entry name" value="WHD_DRP"/>
    <property type="match status" value="1"/>
</dbReference>
<gene>
    <name evidence="6" type="ORF">CMV_008261</name>
</gene>
<dbReference type="EMBL" id="JRKL02000854">
    <property type="protein sequence ID" value="KAF3967776.1"/>
    <property type="molecule type" value="Genomic_DNA"/>
</dbReference>
<evidence type="ECO:0000313" key="6">
    <source>
        <dbReference type="EMBL" id="KAF3967776.1"/>
    </source>
</evidence>
<evidence type="ECO:0000256" key="1">
    <source>
        <dbReference type="ARBA" id="ARBA00022737"/>
    </source>
</evidence>
<dbReference type="PANTHER" id="PTHR23155">
    <property type="entry name" value="DISEASE RESISTANCE PROTEIN RP"/>
    <property type="match status" value="1"/>
</dbReference>
<reference evidence="6" key="1">
    <citation type="submission" date="2020-03" db="EMBL/GenBank/DDBJ databases">
        <title>Castanea mollissima Vanexum genome sequencing.</title>
        <authorList>
            <person name="Staton M."/>
        </authorList>
    </citation>
    <scope>NUCLEOTIDE SEQUENCE</scope>
    <source>
        <tissue evidence="6">Leaf</tissue>
    </source>
</reference>
<organism evidence="6 7">
    <name type="scientific">Castanea mollissima</name>
    <name type="common">Chinese chestnut</name>
    <dbReference type="NCBI Taxonomy" id="60419"/>
    <lineage>
        <taxon>Eukaryota</taxon>
        <taxon>Viridiplantae</taxon>
        <taxon>Streptophyta</taxon>
        <taxon>Embryophyta</taxon>
        <taxon>Tracheophyta</taxon>
        <taxon>Spermatophyta</taxon>
        <taxon>Magnoliopsida</taxon>
        <taxon>eudicotyledons</taxon>
        <taxon>Gunneridae</taxon>
        <taxon>Pentapetalae</taxon>
        <taxon>rosids</taxon>
        <taxon>fabids</taxon>
        <taxon>Fagales</taxon>
        <taxon>Fagaceae</taxon>
        <taxon>Castanea</taxon>
    </lineage>
</organism>
<protein>
    <recommendedName>
        <fullName evidence="8">Disease resistance RPP13-like protein 4</fullName>
    </recommendedName>
</protein>
<feature type="domain" description="Disease resistance protein winged helix" evidence="4">
    <location>
        <begin position="215"/>
        <end position="287"/>
    </location>
</feature>
<comment type="caution">
    <text evidence="6">The sequence shown here is derived from an EMBL/GenBank/DDBJ whole genome shotgun (WGS) entry which is preliminary data.</text>
</comment>